<dbReference type="AlphaFoldDB" id="A0A8G2BUS1"/>
<dbReference type="EMBL" id="FNVS01000003">
    <property type="protein sequence ID" value="SEF60828.1"/>
    <property type="molecule type" value="Genomic_DNA"/>
</dbReference>
<dbReference type="RefSeq" id="WP_234999282.1">
    <property type="nucleotide sequence ID" value="NZ_FNVS01000003.1"/>
</dbReference>
<name>A0A8G2BUS1_9BACT</name>
<gene>
    <name evidence="1" type="ORF">SAMN05444001_103114</name>
</gene>
<evidence type="ECO:0000313" key="2">
    <source>
        <dbReference type="Proteomes" id="UP000236725"/>
    </source>
</evidence>
<dbReference type="InterPro" id="IPR045921">
    <property type="entry name" value="DUF6340"/>
</dbReference>
<dbReference type="Proteomes" id="UP000236725">
    <property type="component" value="Unassembled WGS sequence"/>
</dbReference>
<keyword evidence="2" id="KW-1185">Reference proteome</keyword>
<sequence>MDIQTYNPSEVTFPESVTKVLIVNNALPQPADVGYEYTLMGTKQDTCRALADSALFDACRSLGKSIVEADYFDDVLLYHYATRNDSIYYSDVKLLPEQIVSLCEETGTGAVISFDRLLFNMEKDVFAFPEGYLMGNIKVEIGGVVRCYLPGRSNPLATVFINDSIFWNESADNLSILKYVLPDANTALRTAGQYIGAKVYINFVPHWVNESRWYYNGMGSRWKEAAAYTSGQKWNYAVERWNSIYKNAKDWKGQAKSASNLALCYEMEGKLEVAQEWATKSYDLFKKNVGDDNSNTKLLKIYVGALQDRIRSDKKLNMQFGED</sequence>
<accession>A0A8G2BUS1</accession>
<evidence type="ECO:0000313" key="1">
    <source>
        <dbReference type="EMBL" id="SEF60828.1"/>
    </source>
</evidence>
<dbReference type="Pfam" id="PF19867">
    <property type="entry name" value="DUF6340"/>
    <property type="match status" value="1"/>
</dbReference>
<protein>
    <recommendedName>
        <fullName evidence="3">Tetratricopeptide repeat-containing protein</fullName>
    </recommendedName>
</protein>
<evidence type="ECO:0008006" key="3">
    <source>
        <dbReference type="Google" id="ProtNLM"/>
    </source>
</evidence>
<comment type="caution">
    <text evidence="1">The sequence shown here is derived from an EMBL/GenBank/DDBJ whole genome shotgun (WGS) entry which is preliminary data.</text>
</comment>
<organism evidence="1 2">
    <name type="scientific">Parabacteroides chinchillae</name>
    <dbReference type="NCBI Taxonomy" id="871327"/>
    <lineage>
        <taxon>Bacteria</taxon>
        <taxon>Pseudomonadati</taxon>
        <taxon>Bacteroidota</taxon>
        <taxon>Bacteroidia</taxon>
        <taxon>Bacteroidales</taxon>
        <taxon>Tannerellaceae</taxon>
        <taxon>Parabacteroides</taxon>
    </lineage>
</organism>
<proteinExistence type="predicted"/>
<reference evidence="1 2" key="1">
    <citation type="submission" date="2016-10" db="EMBL/GenBank/DDBJ databases">
        <authorList>
            <person name="Varghese N."/>
            <person name="Submissions S."/>
        </authorList>
    </citation>
    <scope>NUCLEOTIDE SEQUENCE [LARGE SCALE GENOMIC DNA]</scope>
    <source>
        <strain evidence="1 2">DSM 29073</strain>
    </source>
</reference>